<dbReference type="InterPro" id="IPR003675">
    <property type="entry name" value="Rce1/LyrA-like_dom"/>
</dbReference>
<dbReference type="GO" id="GO:0004175">
    <property type="term" value="F:endopeptidase activity"/>
    <property type="evidence" value="ECO:0007669"/>
    <property type="project" value="UniProtKB-ARBA"/>
</dbReference>
<dbReference type="Pfam" id="PF02517">
    <property type="entry name" value="Rce1-like"/>
    <property type="match status" value="1"/>
</dbReference>
<dbReference type="PANTHER" id="PTHR36435">
    <property type="entry name" value="SLR1288 PROTEIN"/>
    <property type="match status" value="1"/>
</dbReference>
<evidence type="ECO:0000313" key="3">
    <source>
        <dbReference type="EMBL" id="TDX12138.1"/>
    </source>
</evidence>
<proteinExistence type="predicted"/>
<feature type="domain" description="CAAX prenyl protease 2/Lysostaphin resistance protein A-like" evidence="2">
    <location>
        <begin position="128"/>
        <end position="228"/>
    </location>
</feature>
<sequence>MDVISLLLYNCIEDIKVGEEMIFIKFIVLIILYYLLIYTISRFLLKRKDVYLGNLILGIFNIAISIFLIYLSTINFQQAGFQTGNFKKGFIMLLISFVLILGSLGSMRKMSLSDLMNIPYGNFKNNKIILLHVWLVVGPAEELFFRGFIQGNLRMILQDSIFSIEFATIIATILFVLAHFNNLFFGRENIKQFTSLLAGRIIMGSILGYTFQITNSLIYPIIIHTLSDGLTITYLIILKRRFINNYHS</sequence>
<feature type="transmembrane region" description="Helical" evidence="1">
    <location>
        <begin position="128"/>
        <end position="149"/>
    </location>
</feature>
<reference evidence="3 4" key="1">
    <citation type="submission" date="2019-03" db="EMBL/GenBank/DDBJ databases">
        <title>Genomic Encyclopedia of Type Strains, Phase IV (KMG-IV): sequencing the most valuable type-strain genomes for metagenomic binning, comparative biology and taxonomic classification.</title>
        <authorList>
            <person name="Goeker M."/>
        </authorList>
    </citation>
    <scope>NUCLEOTIDE SEQUENCE [LARGE SCALE GENOMIC DNA]</scope>
    <source>
        <strain evidence="3 4">DSM 13575</strain>
    </source>
</reference>
<evidence type="ECO:0000259" key="2">
    <source>
        <dbReference type="Pfam" id="PF02517"/>
    </source>
</evidence>
<evidence type="ECO:0000256" key="1">
    <source>
        <dbReference type="SAM" id="Phobius"/>
    </source>
</evidence>
<dbReference type="PANTHER" id="PTHR36435:SF1">
    <property type="entry name" value="CAAX AMINO TERMINAL PROTEASE FAMILY PROTEIN"/>
    <property type="match status" value="1"/>
</dbReference>
<feature type="transmembrane region" description="Helical" evidence="1">
    <location>
        <begin position="90"/>
        <end position="107"/>
    </location>
</feature>
<gene>
    <name evidence="3" type="ORF">C8D74_11446</name>
</gene>
<dbReference type="GO" id="GO:0080120">
    <property type="term" value="P:CAAX-box protein maturation"/>
    <property type="evidence" value="ECO:0007669"/>
    <property type="project" value="UniProtKB-ARBA"/>
</dbReference>
<evidence type="ECO:0000313" key="4">
    <source>
        <dbReference type="Proteomes" id="UP000294817"/>
    </source>
</evidence>
<dbReference type="AlphaFoldDB" id="A0A4R8ENM8"/>
<dbReference type="RefSeq" id="WP_146049059.1">
    <property type="nucleotide sequence ID" value="NZ_SODZ01000014.1"/>
</dbReference>
<keyword evidence="1" id="KW-1133">Transmembrane helix</keyword>
<name>A0A4R8ENM8_9BACT</name>
<feature type="transmembrane region" description="Helical" evidence="1">
    <location>
        <begin position="22"/>
        <end position="40"/>
    </location>
</feature>
<dbReference type="InterPro" id="IPR052710">
    <property type="entry name" value="CAAX_protease"/>
</dbReference>
<dbReference type="EMBL" id="SODZ01000014">
    <property type="protein sequence ID" value="TDX12138.1"/>
    <property type="molecule type" value="Genomic_DNA"/>
</dbReference>
<accession>A0A4R8ENM8</accession>
<feature type="transmembrane region" description="Helical" evidence="1">
    <location>
        <begin position="193"/>
        <end position="211"/>
    </location>
</feature>
<keyword evidence="1" id="KW-0472">Membrane</keyword>
<comment type="caution">
    <text evidence="3">The sequence shown here is derived from an EMBL/GenBank/DDBJ whole genome shotgun (WGS) entry which is preliminary data.</text>
</comment>
<feature type="transmembrane region" description="Helical" evidence="1">
    <location>
        <begin position="161"/>
        <end position="181"/>
    </location>
</feature>
<protein>
    <recommendedName>
        <fullName evidence="2">CAAX prenyl protease 2/Lysostaphin resistance protein A-like domain-containing protein</fullName>
    </recommendedName>
</protein>
<keyword evidence="1" id="KW-0812">Transmembrane</keyword>
<dbReference type="Proteomes" id="UP000294817">
    <property type="component" value="Unassembled WGS sequence"/>
</dbReference>
<feature type="transmembrane region" description="Helical" evidence="1">
    <location>
        <begin position="217"/>
        <end position="238"/>
    </location>
</feature>
<feature type="transmembrane region" description="Helical" evidence="1">
    <location>
        <begin position="52"/>
        <end position="70"/>
    </location>
</feature>
<organism evidence="3 4">
    <name type="scientific">Petrotoga sibirica</name>
    <dbReference type="NCBI Taxonomy" id="156202"/>
    <lineage>
        <taxon>Bacteria</taxon>
        <taxon>Thermotogati</taxon>
        <taxon>Thermotogota</taxon>
        <taxon>Thermotogae</taxon>
        <taxon>Petrotogales</taxon>
        <taxon>Petrotogaceae</taxon>
        <taxon>Petrotoga</taxon>
    </lineage>
</organism>
<keyword evidence="4" id="KW-1185">Reference proteome</keyword>